<gene>
    <name evidence="8" type="ORF">CDO51_00820</name>
</gene>
<dbReference type="RefSeq" id="WP_089022402.1">
    <property type="nucleotide sequence ID" value="NZ_NIQC01000001.1"/>
</dbReference>
<feature type="transmembrane region" description="Helical" evidence="7">
    <location>
        <begin position="296"/>
        <end position="314"/>
    </location>
</feature>
<dbReference type="EMBL" id="NIQC01000001">
    <property type="protein sequence ID" value="OWZ84978.1"/>
    <property type="molecule type" value="Genomic_DNA"/>
</dbReference>
<dbReference type="Pfam" id="PF13440">
    <property type="entry name" value="Polysacc_synt_3"/>
    <property type="match status" value="1"/>
</dbReference>
<keyword evidence="4 7" id="KW-0812">Transmembrane</keyword>
<protein>
    <submittedName>
        <fullName evidence="8">Uncharacterized protein</fullName>
    </submittedName>
</protein>
<comment type="subcellular location">
    <subcellularLocation>
        <location evidence="1">Cell membrane</location>
        <topology evidence="1">Multi-pass membrane protein</topology>
    </subcellularLocation>
</comment>
<dbReference type="InterPro" id="IPR050833">
    <property type="entry name" value="Poly_Biosynth_Transport"/>
</dbReference>
<name>A0A226C106_9FIRM</name>
<feature type="transmembrane region" description="Helical" evidence="7">
    <location>
        <begin position="93"/>
        <end position="114"/>
    </location>
</feature>
<dbReference type="PANTHER" id="PTHR30250">
    <property type="entry name" value="PST FAMILY PREDICTED COLANIC ACID TRANSPORTER"/>
    <property type="match status" value="1"/>
</dbReference>
<feature type="transmembrane region" description="Helical" evidence="7">
    <location>
        <begin position="366"/>
        <end position="384"/>
    </location>
</feature>
<keyword evidence="6 7" id="KW-0472">Membrane</keyword>
<dbReference type="AlphaFoldDB" id="A0A226C106"/>
<reference evidence="8 9" key="1">
    <citation type="submission" date="2017-06" db="EMBL/GenBank/DDBJ databases">
        <title>Draft Genome Sequence of Natranaerobius trueperi halophilic, alkalithermophilic bacteria from soda lakes.</title>
        <authorList>
            <person name="Zhao B."/>
        </authorList>
    </citation>
    <scope>NUCLEOTIDE SEQUENCE [LARGE SCALE GENOMIC DNA]</scope>
    <source>
        <strain evidence="8 9">DSM 18760</strain>
    </source>
</reference>
<feature type="transmembrane region" description="Helical" evidence="7">
    <location>
        <begin position="452"/>
        <end position="474"/>
    </location>
</feature>
<comment type="similarity">
    <text evidence="2">Belongs to the polysaccharide synthase family.</text>
</comment>
<feature type="transmembrane region" description="Helical" evidence="7">
    <location>
        <begin position="39"/>
        <end position="61"/>
    </location>
</feature>
<keyword evidence="5 7" id="KW-1133">Transmembrane helix</keyword>
<dbReference type="CDD" id="cd13127">
    <property type="entry name" value="MATE_tuaB_like"/>
    <property type="match status" value="1"/>
</dbReference>
<evidence type="ECO:0000256" key="3">
    <source>
        <dbReference type="ARBA" id="ARBA00022475"/>
    </source>
</evidence>
<feature type="transmembrane region" description="Helical" evidence="7">
    <location>
        <begin position="390"/>
        <end position="408"/>
    </location>
</feature>
<evidence type="ECO:0000256" key="7">
    <source>
        <dbReference type="SAM" id="Phobius"/>
    </source>
</evidence>
<organism evidence="8 9">
    <name type="scientific">Natranaerobius trueperi</name>
    <dbReference type="NCBI Taxonomy" id="759412"/>
    <lineage>
        <taxon>Bacteria</taxon>
        <taxon>Bacillati</taxon>
        <taxon>Bacillota</taxon>
        <taxon>Clostridia</taxon>
        <taxon>Natranaerobiales</taxon>
        <taxon>Natranaerobiaceae</taxon>
        <taxon>Natranaerobius</taxon>
    </lineage>
</organism>
<evidence type="ECO:0000256" key="6">
    <source>
        <dbReference type="ARBA" id="ARBA00023136"/>
    </source>
</evidence>
<dbReference type="OrthoDB" id="9770347at2"/>
<feature type="transmembrane region" description="Helical" evidence="7">
    <location>
        <begin position="153"/>
        <end position="171"/>
    </location>
</feature>
<dbReference type="PANTHER" id="PTHR30250:SF10">
    <property type="entry name" value="LIPOPOLYSACCHARIDE BIOSYNTHESIS PROTEIN WZXC"/>
    <property type="match status" value="1"/>
</dbReference>
<evidence type="ECO:0000313" key="9">
    <source>
        <dbReference type="Proteomes" id="UP000214588"/>
    </source>
</evidence>
<dbReference type="GO" id="GO:0005886">
    <property type="term" value="C:plasma membrane"/>
    <property type="evidence" value="ECO:0007669"/>
    <property type="project" value="UniProtKB-SubCell"/>
</dbReference>
<evidence type="ECO:0000256" key="1">
    <source>
        <dbReference type="ARBA" id="ARBA00004651"/>
    </source>
</evidence>
<keyword evidence="9" id="KW-1185">Reference proteome</keyword>
<evidence type="ECO:0000256" key="5">
    <source>
        <dbReference type="ARBA" id="ARBA00022989"/>
    </source>
</evidence>
<comment type="caution">
    <text evidence="8">The sequence shown here is derived from an EMBL/GenBank/DDBJ whole genome shotgun (WGS) entry which is preliminary data.</text>
</comment>
<dbReference type="Proteomes" id="UP000214588">
    <property type="component" value="Unassembled WGS sequence"/>
</dbReference>
<feature type="transmembrane region" description="Helical" evidence="7">
    <location>
        <begin position="420"/>
        <end position="440"/>
    </location>
</feature>
<keyword evidence="3" id="KW-1003">Cell membrane</keyword>
<feature type="transmembrane region" description="Helical" evidence="7">
    <location>
        <begin position="326"/>
        <end position="345"/>
    </location>
</feature>
<evidence type="ECO:0000313" key="8">
    <source>
        <dbReference type="EMBL" id="OWZ84978.1"/>
    </source>
</evidence>
<proteinExistence type="inferred from homology"/>
<feature type="transmembrane region" description="Helical" evidence="7">
    <location>
        <begin position="215"/>
        <end position="235"/>
    </location>
</feature>
<evidence type="ECO:0000256" key="2">
    <source>
        <dbReference type="ARBA" id="ARBA00007430"/>
    </source>
</evidence>
<accession>A0A226C106</accession>
<sequence length="493" mass="54958">MTVGYEKKDNLTNKTIKSGMWMFGLRLANKLFGVLRKVILARILAPNDFGIFGIALLMMSASEAFTKTGFDRALIQRQDGIENYLNTAWIVEVVRGVVLALLLFSIAPTAAIFFDEPLAVPILRVLALSEVFKGLKSIRIVYFERELKFRKKFVYMLSGTIGDFVISIIAALILQNAWALVFGILSGDLIRSVVSYKMVPFKPTLEFSKTKAKELFDFGKWKLLSGIIIFLSLYIDDLAVGRILGATSLALFQMAFQMSNITASEITHAVLRVAFPSYSKIQHDRERLRKAYKKTLELILTFSLPIAGGMIVLAPLGIEIVLGSEWLGMTGAFQILAVMGVLRTISESGTPVFYAVKSPKANFTLNKWRLLVLIIIIFPFTSIWGLEGAAIASTLALTVSIVPLLNLLTKFINGTFREYIRLIYSPLVSAIVMVLILISVDYLIEFESIGGLVFMILLGGVSYMSFLFLSFKYLSLGPWNNIKQISKQVIRSN</sequence>
<evidence type="ECO:0000256" key="4">
    <source>
        <dbReference type="ARBA" id="ARBA00022692"/>
    </source>
</evidence>